<dbReference type="Pfam" id="PF23780">
    <property type="entry name" value="S-AdoMet_lyase"/>
    <property type="match status" value="1"/>
</dbReference>
<dbReference type="EMBL" id="UINC01034140">
    <property type="protein sequence ID" value="SVB24518.1"/>
    <property type="molecule type" value="Genomic_DNA"/>
</dbReference>
<accession>A0A382CEB1</accession>
<name>A0A382CEB1_9ZZZZ</name>
<feature type="non-terminal residue" evidence="1">
    <location>
        <position position="1"/>
    </location>
</feature>
<proteinExistence type="predicted"/>
<reference evidence="1" key="1">
    <citation type="submission" date="2018-05" db="EMBL/GenBank/DDBJ databases">
        <authorList>
            <person name="Lanie J.A."/>
            <person name="Ng W.-L."/>
            <person name="Kazmierczak K.M."/>
            <person name="Andrzejewski T.M."/>
            <person name="Davidsen T.M."/>
            <person name="Wayne K.J."/>
            <person name="Tettelin H."/>
            <person name="Glass J.I."/>
            <person name="Rusch D."/>
            <person name="Podicherti R."/>
            <person name="Tsui H.-C.T."/>
            <person name="Winkler M.E."/>
        </authorList>
    </citation>
    <scope>NUCLEOTIDE SEQUENCE</scope>
</reference>
<dbReference type="AlphaFoldDB" id="A0A382CEB1"/>
<dbReference type="InterPro" id="IPR057548">
    <property type="entry name" value="S-AdoMet_lyase-like"/>
</dbReference>
<protein>
    <submittedName>
        <fullName evidence="1">Uncharacterized protein</fullName>
    </submittedName>
</protein>
<gene>
    <name evidence="1" type="ORF">METZ01_LOCUS177372</name>
</gene>
<sequence length="191" mass="22125">VFRHFQNKKIPVGIITAFRGDNPYKENVKRNKVLAAKIKGSKYGYFYVEGHWQEEDDSELIDVKEDSIVIIGSENDNGKLKGLLKIWVKEYNQDAALFKDEGTTKVVLLDKSGKSTEISNKFSLKQLEFGYTKLHGRGGRSFSFDEERDGLGWLGRMKEKLKTRLVKEYNIASDYKHIDYITFEEKKDNEN</sequence>
<organism evidence="1">
    <name type="scientific">marine metagenome</name>
    <dbReference type="NCBI Taxonomy" id="408172"/>
    <lineage>
        <taxon>unclassified sequences</taxon>
        <taxon>metagenomes</taxon>
        <taxon>ecological metagenomes</taxon>
    </lineage>
</organism>
<evidence type="ECO:0000313" key="1">
    <source>
        <dbReference type="EMBL" id="SVB24518.1"/>
    </source>
</evidence>